<reference evidence="6" key="1">
    <citation type="submission" date="2018-05" db="EMBL/GenBank/DDBJ databases">
        <authorList>
            <person name="Lanie J.A."/>
            <person name="Ng W.-L."/>
            <person name="Kazmierczak K.M."/>
            <person name="Andrzejewski T.M."/>
            <person name="Davidsen T.M."/>
            <person name="Wayne K.J."/>
            <person name="Tettelin H."/>
            <person name="Glass J.I."/>
            <person name="Rusch D."/>
            <person name="Podicherti R."/>
            <person name="Tsui H.-C.T."/>
            <person name="Winkler M.E."/>
        </authorList>
    </citation>
    <scope>NUCLEOTIDE SEQUENCE</scope>
</reference>
<dbReference type="EMBL" id="UINC01075131">
    <property type="protein sequence ID" value="SVC13010.1"/>
    <property type="molecule type" value="Genomic_DNA"/>
</dbReference>
<dbReference type="InterPro" id="IPR050078">
    <property type="entry name" value="Ribosomal_L11_MeTrfase_PrmA"/>
</dbReference>
<keyword evidence="4" id="KW-0808">Transferase</keyword>
<evidence type="ECO:0000256" key="5">
    <source>
        <dbReference type="ARBA" id="ARBA00022691"/>
    </source>
</evidence>
<dbReference type="NCBIfam" id="TIGR00406">
    <property type="entry name" value="prmA"/>
    <property type="match status" value="1"/>
</dbReference>
<dbReference type="CDD" id="cd02440">
    <property type="entry name" value="AdoMet_MTases"/>
    <property type="match status" value="1"/>
</dbReference>
<dbReference type="InterPro" id="IPR004498">
    <property type="entry name" value="Ribosomal_PrmA_MeTrfase"/>
</dbReference>
<evidence type="ECO:0000256" key="2">
    <source>
        <dbReference type="ARBA" id="ARBA00022490"/>
    </source>
</evidence>
<keyword evidence="2" id="KW-0963">Cytoplasm</keyword>
<protein>
    <recommendedName>
        <fullName evidence="7">50S ribosomal protein L11 methyltransferase</fullName>
    </recommendedName>
</protein>
<proteinExistence type="inferred from homology"/>
<evidence type="ECO:0000256" key="3">
    <source>
        <dbReference type="ARBA" id="ARBA00022603"/>
    </source>
</evidence>
<comment type="similarity">
    <text evidence="1">Belongs to the methyltransferase superfamily. PrmA family.</text>
</comment>
<dbReference type="GO" id="GO:0005829">
    <property type="term" value="C:cytosol"/>
    <property type="evidence" value="ECO:0007669"/>
    <property type="project" value="TreeGrafter"/>
</dbReference>
<dbReference type="SUPFAM" id="SSF53335">
    <property type="entry name" value="S-adenosyl-L-methionine-dependent methyltransferases"/>
    <property type="match status" value="1"/>
</dbReference>
<dbReference type="PANTHER" id="PTHR43648">
    <property type="entry name" value="ELECTRON TRANSFER FLAVOPROTEIN BETA SUBUNIT LYSINE METHYLTRANSFERASE"/>
    <property type="match status" value="1"/>
</dbReference>
<keyword evidence="5" id="KW-0949">S-adenosyl-L-methionine</keyword>
<gene>
    <name evidence="6" type="ORF">METZ01_LOCUS265864</name>
</gene>
<organism evidence="6">
    <name type="scientific">marine metagenome</name>
    <dbReference type="NCBI Taxonomy" id="408172"/>
    <lineage>
        <taxon>unclassified sequences</taxon>
        <taxon>metagenomes</taxon>
        <taxon>ecological metagenomes</taxon>
    </lineage>
</organism>
<name>A0A382JLL1_9ZZZZ</name>
<feature type="non-terminal residue" evidence="6">
    <location>
        <position position="1"/>
    </location>
</feature>
<keyword evidence="3" id="KW-0489">Methyltransferase</keyword>
<evidence type="ECO:0008006" key="7">
    <source>
        <dbReference type="Google" id="ProtNLM"/>
    </source>
</evidence>
<dbReference type="InterPro" id="IPR029063">
    <property type="entry name" value="SAM-dependent_MTases_sf"/>
</dbReference>
<dbReference type="GO" id="GO:0032259">
    <property type="term" value="P:methylation"/>
    <property type="evidence" value="ECO:0007669"/>
    <property type="project" value="UniProtKB-KW"/>
</dbReference>
<dbReference type="Pfam" id="PF06325">
    <property type="entry name" value="PrmA"/>
    <property type="match status" value="1"/>
</dbReference>
<evidence type="ECO:0000256" key="1">
    <source>
        <dbReference type="ARBA" id="ARBA00009741"/>
    </source>
</evidence>
<dbReference type="AlphaFoldDB" id="A0A382JLL1"/>
<dbReference type="GO" id="GO:0016279">
    <property type="term" value="F:protein-lysine N-methyltransferase activity"/>
    <property type="evidence" value="ECO:0007669"/>
    <property type="project" value="TreeGrafter"/>
</dbReference>
<sequence>NVNALTSFILKDRVWEDECKKDFHSMKFGENLWVCPSWESQAELPSDAIIINMDPGLAFGTGSHQTTSLCLEYLDNNPPKNIDVIDFGCGTGILAIAAAKLGASTVLAIDNDPQAIISSKDNIINNQCERIIKTIHSKDEIDFEGCDLLIANILTNPLIKLAPTFASLVNSDGVLLLSGILKKQVDRVVGCYSEYFTNLEVSNIDEWYRVTGTRTA</sequence>
<evidence type="ECO:0000256" key="4">
    <source>
        <dbReference type="ARBA" id="ARBA00022679"/>
    </source>
</evidence>
<evidence type="ECO:0000313" key="6">
    <source>
        <dbReference type="EMBL" id="SVC13010.1"/>
    </source>
</evidence>
<dbReference type="PANTHER" id="PTHR43648:SF1">
    <property type="entry name" value="ELECTRON TRANSFER FLAVOPROTEIN BETA SUBUNIT LYSINE METHYLTRANSFERASE"/>
    <property type="match status" value="1"/>
</dbReference>
<accession>A0A382JLL1</accession>
<dbReference type="Gene3D" id="3.40.50.150">
    <property type="entry name" value="Vaccinia Virus protein VP39"/>
    <property type="match status" value="1"/>
</dbReference>